<organism evidence="1 2">
    <name type="scientific">Burkholderia ubonensis</name>
    <dbReference type="NCBI Taxonomy" id="101571"/>
    <lineage>
        <taxon>Bacteria</taxon>
        <taxon>Pseudomonadati</taxon>
        <taxon>Pseudomonadota</taxon>
        <taxon>Betaproteobacteria</taxon>
        <taxon>Burkholderiales</taxon>
        <taxon>Burkholderiaceae</taxon>
        <taxon>Burkholderia</taxon>
        <taxon>Burkholderia cepacia complex</taxon>
    </lineage>
</organism>
<dbReference type="EMBL" id="CP013421">
    <property type="protein sequence ID" value="AOJ76668.1"/>
    <property type="molecule type" value="Genomic_DNA"/>
</dbReference>
<proteinExistence type="predicted"/>
<evidence type="ECO:0008006" key="3">
    <source>
        <dbReference type="Google" id="ProtNLM"/>
    </source>
</evidence>
<dbReference type="Proteomes" id="UP000243680">
    <property type="component" value="Chromosome 3"/>
</dbReference>
<accession>A0A1B4LHT0</accession>
<reference evidence="1 2" key="1">
    <citation type="submission" date="2015-12" db="EMBL/GenBank/DDBJ databases">
        <title>Diversity of Burkholderia near neighbor genomes.</title>
        <authorList>
            <person name="Sahl J."/>
            <person name="Wagner D."/>
            <person name="Keim P."/>
        </authorList>
    </citation>
    <scope>NUCLEOTIDE SEQUENCE [LARGE SCALE GENOMIC DNA]</scope>
    <source>
        <strain evidence="1 2">MSMB0783</strain>
    </source>
</reference>
<protein>
    <recommendedName>
        <fullName evidence="3">Fis family transcriptional regulator</fullName>
    </recommendedName>
</protein>
<evidence type="ECO:0000313" key="1">
    <source>
        <dbReference type="EMBL" id="AOJ76668.1"/>
    </source>
</evidence>
<name>A0A1B4LHT0_9BURK</name>
<evidence type="ECO:0000313" key="2">
    <source>
        <dbReference type="Proteomes" id="UP000243680"/>
    </source>
</evidence>
<dbReference type="AlphaFoldDB" id="A0A1B4LHT0"/>
<gene>
    <name evidence="1" type="ORF">WJ35_16395</name>
</gene>
<sequence>MLRKRKVRTKQMLLPLPAALIQDISLENHLVLTTLRTGHGTAQTLVALLLVIYTTFYLLDKDRSEADVNLFLKVEAALDACIQQATDGLPWQLQAEQWPPIERVLLRFDEVLASVPQYRYEDACERLHRFVALPNQSPLPGSRIVNVWS</sequence>